<organism evidence="2 3">
    <name type="scientific">Lithocarpus litseifolius</name>
    <dbReference type="NCBI Taxonomy" id="425828"/>
    <lineage>
        <taxon>Eukaryota</taxon>
        <taxon>Viridiplantae</taxon>
        <taxon>Streptophyta</taxon>
        <taxon>Embryophyta</taxon>
        <taxon>Tracheophyta</taxon>
        <taxon>Spermatophyta</taxon>
        <taxon>Magnoliopsida</taxon>
        <taxon>eudicotyledons</taxon>
        <taxon>Gunneridae</taxon>
        <taxon>Pentapetalae</taxon>
        <taxon>rosids</taxon>
        <taxon>fabids</taxon>
        <taxon>Fagales</taxon>
        <taxon>Fagaceae</taxon>
        <taxon>Lithocarpus</taxon>
    </lineage>
</organism>
<feature type="region of interest" description="Disordered" evidence="1">
    <location>
        <begin position="1"/>
        <end position="58"/>
    </location>
</feature>
<dbReference type="EMBL" id="JAZDWU010000005">
    <property type="protein sequence ID" value="KAL0001260.1"/>
    <property type="molecule type" value="Genomic_DNA"/>
</dbReference>
<keyword evidence="3" id="KW-1185">Reference proteome</keyword>
<name>A0AAW2CSL5_9ROSI</name>
<feature type="compositionally biased region" description="Basic and acidic residues" evidence="1">
    <location>
        <begin position="18"/>
        <end position="27"/>
    </location>
</feature>
<evidence type="ECO:0000313" key="2">
    <source>
        <dbReference type="EMBL" id="KAL0001260.1"/>
    </source>
</evidence>
<gene>
    <name evidence="2" type="ORF">SO802_015041</name>
</gene>
<reference evidence="2 3" key="1">
    <citation type="submission" date="2024-01" db="EMBL/GenBank/DDBJ databases">
        <title>A telomere-to-telomere, gap-free genome of sweet tea (Lithocarpus litseifolius).</title>
        <authorList>
            <person name="Zhou J."/>
        </authorList>
    </citation>
    <scope>NUCLEOTIDE SEQUENCE [LARGE SCALE GENOMIC DNA]</scope>
    <source>
        <strain evidence="2">Zhou-2022a</strain>
        <tissue evidence="2">Leaf</tissue>
    </source>
</reference>
<evidence type="ECO:0000256" key="1">
    <source>
        <dbReference type="SAM" id="MobiDB-lite"/>
    </source>
</evidence>
<protein>
    <submittedName>
        <fullName evidence="2">Uncharacterized protein</fullName>
    </submittedName>
</protein>
<dbReference type="AlphaFoldDB" id="A0AAW2CSL5"/>
<evidence type="ECO:0000313" key="3">
    <source>
        <dbReference type="Proteomes" id="UP001459277"/>
    </source>
</evidence>
<dbReference type="Proteomes" id="UP001459277">
    <property type="component" value="Unassembled WGS sequence"/>
</dbReference>
<proteinExistence type="predicted"/>
<comment type="caution">
    <text evidence="2">The sequence shown here is derived from an EMBL/GenBank/DDBJ whole genome shotgun (WGS) entry which is preliminary data.</text>
</comment>
<accession>A0AAW2CSL5</accession>
<sequence length="122" mass="13093">MTQGCSKKRSVIESMDPYGHEESDELFKTIGESIGEGSETNSEGSGDTGASTSSATQRHVLEMSDASKRLKGQFRDNITNAMWDDYVACGNGNFGSHGLEGQELLSATIRPDIPLPAARAEH</sequence>
<feature type="compositionally biased region" description="Low complexity" evidence="1">
    <location>
        <begin position="29"/>
        <end position="56"/>
    </location>
</feature>